<dbReference type="InterPro" id="IPR003833">
    <property type="entry name" value="CT_C_D"/>
</dbReference>
<organism evidence="5 6">
    <name type="scientific">Heyndrickxia coagulans</name>
    <name type="common">Weizmannia coagulans</name>
    <dbReference type="NCBI Taxonomy" id="1398"/>
    <lineage>
        <taxon>Bacteria</taxon>
        <taxon>Bacillati</taxon>
        <taxon>Bacillota</taxon>
        <taxon>Bacilli</taxon>
        <taxon>Bacillales</taxon>
        <taxon>Bacillaceae</taxon>
        <taxon>Heyndrickxia</taxon>
    </lineage>
</organism>
<evidence type="ECO:0000313" key="5">
    <source>
        <dbReference type="EMBL" id="KYC65373.1"/>
    </source>
</evidence>
<keyword evidence="2 5" id="KW-0378">Hydrolase</keyword>
<dbReference type="EMBL" id="LQYG01000017">
    <property type="protein sequence ID" value="KYC65373.1"/>
    <property type="molecule type" value="Genomic_DNA"/>
</dbReference>
<name>A0A150K750_HEYCO</name>
<accession>A0A150K750</accession>
<gene>
    <name evidence="5" type="ORF">B4098_1635</name>
</gene>
<evidence type="ECO:0000259" key="4">
    <source>
        <dbReference type="SMART" id="SM00796"/>
    </source>
</evidence>
<dbReference type="AlphaFoldDB" id="A0A150K750"/>
<feature type="domain" description="Carboxyltransferase" evidence="4">
    <location>
        <begin position="70"/>
        <end position="278"/>
    </location>
</feature>
<reference evidence="5 6" key="1">
    <citation type="submission" date="2016-01" db="EMBL/GenBank/DDBJ databases">
        <title>Genome Sequences of Twelve Sporeforming Bacillus Species Isolated from Foods.</title>
        <authorList>
            <person name="Berendsen E.M."/>
            <person name="Wells-Bennik M.H."/>
            <person name="Krawcyk A.O."/>
            <person name="De Jong A."/>
            <person name="Holsappel S."/>
            <person name="Eijlander R.T."/>
            <person name="Kuipers O.P."/>
        </authorList>
    </citation>
    <scope>NUCLEOTIDE SEQUENCE [LARGE SCALE GENOMIC DNA]</scope>
    <source>
        <strain evidence="5 6">B4098</strain>
    </source>
</reference>
<dbReference type="InterPro" id="IPR029000">
    <property type="entry name" value="Cyclophilin-like_dom_sf"/>
</dbReference>
<dbReference type="Pfam" id="PF02682">
    <property type="entry name" value="CT_C_D"/>
    <property type="match status" value="1"/>
</dbReference>
<dbReference type="PANTHER" id="PTHR34698:SF2">
    <property type="entry name" value="5-OXOPROLINASE SUBUNIT B"/>
    <property type="match status" value="1"/>
</dbReference>
<evidence type="ECO:0000256" key="1">
    <source>
        <dbReference type="ARBA" id="ARBA00022741"/>
    </source>
</evidence>
<dbReference type="Gene3D" id="3.30.1360.40">
    <property type="match status" value="1"/>
</dbReference>
<comment type="caution">
    <text evidence="5">The sequence shown here is derived from an EMBL/GenBank/DDBJ whole genome shotgun (WGS) entry which is preliminary data.</text>
</comment>
<dbReference type="PATRIC" id="fig|1398.26.peg.1475"/>
<dbReference type="SMART" id="SM00796">
    <property type="entry name" value="AHS1"/>
    <property type="match status" value="1"/>
</dbReference>
<keyword evidence="1" id="KW-0547">Nucleotide-binding</keyword>
<dbReference type="SUPFAM" id="SSF50891">
    <property type="entry name" value="Cyclophilin-like"/>
    <property type="match status" value="1"/>
</dbReference>
<dbReference type="PANTHER" id="PTHR34698">
    <property type="entry name" value="5-OXOPROLINASE SUBUNIT B"/>
    <property type="match status" value="1"/>
</dbReference>
<evidence type="ECO:0000256" key="2">
    <source>
        <dbReference type="ARBA" id="ARBA00022801"/>
    </source>
</evidence>
<dbReference type="EC" id="3.5.1.54" evidence="5"/>
<sequence>MKPDTVALLKQRVRKTLKQPTATSFLQQIKTKCCGITGWVFFSDKIENICYYMIIIFLNEYKDGGVYMDFQLFPEGDGAILIEAGKEISLANHRKIRAIVSLIEKAAPAWMIEYIPAYTTVTVLYDPFKVYAKFGEYPYRYVSRYFTRLLEKAQPAFIPEPRTVDIPVCYGGKFGPDLENVARINGLTPEEVIRIHASGDYTVYMIGFAPGFPYIGGMPEKIAAPRKKTPRLKIPERSVGIAGKQTGIYPIETPGGWQIIGRTPVKLFRPDRDGPSLLQAGDKIRFRPVSLEEYQELEKMPS</sequence>
<proteinExistence type="predicted"/>
<protein>
    <submittedName>
        <fullName evidence="5">Allophanate hydrolase 2 subunit 1</fullName>
        <ecNumber evidence="5">3.5.1.54</ecNumber>
    </submittedName>
</protein>
<evidence type="ECO:0000313" key="6">
    <source>
        <dbReference type="Proteomes" id="UP000075288"/>
    </source>
</evidence>
<evidence type="ECO:0000256" key="3">
    <source>
        <dbReference type="ARBA" id="ARBA00022840"/>
    </source>
</evidence>
<dbReference type="GO" id="GO:0004039">
    <property type="term" value="F:allophanate hydrolase activity"/>
    <property type="evidence" value="ECO:0007669"/>
    <property type="project" value="UniProtKB-EC"/>
</dbReference>
<dbReference type="Gene3D" id="2.40.100.10">
    <property type="entry name" value="Cyclophilin-like"/>
    <property type="match status" value="1"/>
</dbReference>
<keyword evidence="3" id="KW-0067">ATP-binding</keyword>
<dbReference type="Proteomes" id="UP000075288">
    <property type="component" value="Unassembled WGS sequence"/>
</dbReference>
<dbReference type="SUPFAM" id="SSF160467">
    <property type="entry name" value="PH0987 N-terminal domain-like"/>
    <property type="match status" value="1"/>
</dbReference>
<dbReference type="NCBIfam" id="TIGR00370">
    <property type="entry name" value="5-oxoprolinase subunit PxpB"/>
    <property type="match status" value="1"/>
</dbReference>
<dbReference type="GO" id="GO:0005524">
    <property type="term" value="F:ATP binding"/>
    <property type="evidence" value="ECO:0007669"/>
    <property type="project" value="UniProtKB-KW"/>
</dbReference>
<dbReference type="InterPro" id="IPR010016">
    <property type="entry name" value="PxpB"/>
</dbReference>